<dbReference type="PANTHER" id="PTHR39244">
    <property type="entry name" value="NATTERIN-4"/>
    <property type="match status" value="1"/>
</dbReference>
<name>A0AAW1YPW9_RUBAR</name>
<dbReference type="SUPFAM" id="SSF50382">
    <property type="entry name" value="Agglutinin"/>
    <property type="match status" value="1"/>
</dbReference>
<dbReference type="AlphaFoldDB" id="A0AAW1YPW9"/>
<feature type="domain" description="Agglutinin" evidence="1">
    <location>
        <begin position="5"/>
        <end position="96"/>
    </location>
</feature>
<proteinExistence type="predicted"/>
<evidence type="ECO:0000313" key="2">
    <source>
        <dbReference type="EMBL" id="KAK9950587.1"/>
    </source>
</evidence>
<dbReference type="InterPro" id="IPR036242">
    <property type="entry name" value="Agglutinin_dom_sf"/>
</dbReference>
<gene>
    <name evidence="2" type="ORF">M0R45_006071</name>
</gene>
<dbReference type="Proteomes" id="UP001457282">
    <property type="component" value="Unassembled WGS sequence"/>
</dbReference>
<keyword evidence="3" id="KW-1185">Reference proteome</keyword>
<dbReference type="Pfam" id="PF07468">
    <property type="entry name" value="Agglutinin"/>
    <property type="match status" value="1"/>
</dbReference>
<dbReference type="InterPro" id="IPR008998">
    <property type="entry name" value="Agglutinin"/>
</dbReference>
<organism evidence="2 3">
    <name type="scientific">Rubus argutus</name>
    <name type="common">Southern blackberry</name>
    <dbReference type="NCBI Taxonomy" id="59490"/>
    <lineage>
        <taxon>Eukaryota</taxon>
        <taxon>Viridiplantae</taxon>
        <taxon>Streptophyta</taxon>
        <taxon>Embryophyta</taxon>
        <taxon>Tracheophyta</taxon>
        <taxon>Spermatophyta</taxon>
        <taxon>Magnoliopsida</taxon>
        <taxon>eudicotyledons</taxon>
        <taxon>Gunneridae</taxon>
        <taxon>Pentapetalae</taxon>
        <taxon>rosids</taxon>
        <taxon>fabids</taxon>
        <taxon>Rosales</taxon>
        <taxon>Rosaceae</taxon>
        <taxon>Rosoideae</taxon>
        <taxon>Rosoideae incertae sedis</taxon>
        <taxon>Rubus</taxon>
    </lineage>
</organism>
<evidence type="ECO:0000259" key="1">
    <source>
        <dbReference type="Pfam" id="PF07468"/>
    </source>
</evidence>
<sequence length="126" mass="14980">MERKLETLVKFEVEKAKIGNRWVHIRCCYNKKYLVRENTPIGTCCYINKHWIVAAADKPEEDKYKISCTLFEPEPYDGSGGLEFRFRHVQLGSYACLWRMKNHIPLLEAYMQVQMYQIKKCVMSSY</sequence>
<protein>
    <recommendedName>
        <fullName evidence="1">Agglutinin domain-containing protein</fullName>
    </recommendedName>
</protein>
<dbReference type="InterPro" id="IPR053237">
    <property type="entry name" value="Natterin_C"/>
</dbReference>
<dbReference type="EMBL" id="JBEDUW010000001">
    <property type="protein sequence ID" value="KAK9950587.1"/>
    <property type="molecule type" value="Genomic_DNA"/>
</dbReference>
<evidence type="ECO:0000313" key="3">
    <source>
        <dbReference type="Proteomes" id="UP001457282"/>
    </source>
</evidence>
<comment type="caution">
    <text evidence="2">The sequence shown here is derived from an EMBL/GenBank/DDBJ whole genome shotgun (WGS) entry which is preliminary data.</text>
</comment>
<accession>A0AAW1YPW9</accession>
<dbReference type="Gene3D" id="2.80.10.50">
    <property type="match status" value="1"/>
</dbReference>
<dbReference type="PANTHER" id="PTHR39244:SF5">
    <property type="entry name" value="NATTERIN-3-LIKE"/>
    <property type="match status" value="1"/>
</dbReference>
<reference evidence="2 3" key="1">
    <citation type="journal article" date="2023" name="G3 (Bethesda)">
        <title>A chromosome-length genome assembly and annotation of blackberry (Rubus argutus, cv. 'Hillquist').</title>
        <authorList>
            <person name="Bruna T."/>
            <person name="Aryal R."/>
            <person name="Dudchenko O."/>
            <person name="Sargent D.J."/>
            <person name="Mead D."/>
            <person name="Buti M."/>
            <person name="Cavallini A."/>
            <person name="Hytonen T."/>
            <person name="Andres J."/>
            <person name="Pham M."/>
            <person name="Weisz D."/>
            <person name="Mascagni F."/>
            <person name="Usai G."/>
            <person name="Natali L."/>
            <person name="Bassil N."/>
            <person name="Fernandez G.E."/>
            <person name="Lomsadze A."/>
            <person name="Armour M."/>
            <person name="Olukolu B."/>
            <person name="Poorten T."/>
            <person name="Britton C."/>
            <person name="Davik J."/>
            <person name="Ashrafi H."/>
            <person name="Aiden E.L."/>
            <person name="Borodovsky M."/>
            <person name="Worthington M."/>
        </authorList>
    </citation>
    <scope>NUCLEOTIDE SEQUENCE [LARGE SCALE GENOMIC DNA]</scope>
    <source>
        <strain evidence="2">PI 553951</strain>
    </source>
</reference>